<dbReference type="OrthoDB" id="79171at2759"/>
<dbReference type="AlphaFoldDB" id="A0A9P4S7Q0"/>
<dbReference type="SMART" id="SM00333">
    <property type="entry name" value="TUDOR"/>
    <property type="match status" value="1"/>
</dbReference>
<evidence type="ECO:0000259" key="2">
    <source>
        <dbReference type="PROSITE" id="PS50304"/>
    </source>
</evidence>
<feature type="domain" description="Tudor" evidence="2">
    <location>
        <begin position="116"/>
        <end position="179"/>
    </location>
</feature>
<dbReference type="SUPFAM" id="SSF63748">
    <property type="entry name" value="Tudor/PWWP/MBT"/>
    <property type="match status" value="1"/>
</dbReference>
<evidence type="ECO:0000313" key="3">
    <source>
        <dbReference type="EMBL" id="KAF2837632.1"/>
    </source>
</evidence>
<reference evidence="3" key="1">
    <citation type="journal article" date="2020" name="Stud. Mycol.">
        <title>101 Dothideomycetes genomes: a test case for predicting lifestyles and emergence of pathogens.</title>
        <authorList>
            <person name="Haridas S."/>
            <person name="Albert R."/>
            <person name="Binder M."/>
            <person name="Bloem J."/>
            <person name="Labutti K."/>
            <person name="Salamov A."/>
            <person name="Andreopoulos B."/>
            <person name="Baker S."/>
            <person name="Barry K."/>
            <person name="Bills G."/>
            <person name="Bluhm B."/>
            <person name="Cannon C."/>
            <person name="Castanera R."/>
            <person name="Culley D."/>
            <person name="Daum C."/>
            <person name="Ezra D."/>
            <person name="Gonzalez J."/>
            <person name="Henrissat B."/>
            <person name="Kuo A."/>
            <person name="Liang C."/>
            <person name="Lipzen A."/>
            <person name="Lutzoni F."/>
            <person name="Magnuson J."/>
            <person name="Mondo S."/>
            <person name="Nolan M."/>
            <person name="Ohm R."/>
            <person name="Pangilinan J."/>
            <person name="Park H.-J."/>
            <person name="Ramirez L."/>
            <person name="Alfaro M."/>
            <person name="Sun H."/>
            <person name="Tritt A."/>
            <person name="Yoshinaga Y."/>
            <person name="Zwiers L.-H."/>
            <person name="Turgeon B."/>
            <person name="Goodwin S."/>
            <person name="Spatafora J."/>
            <person name="Crous P."/>
            <person name="Grigoriev I."/>
        </authorList>
    </citation>
    <scope>NUCLEOTIDE SEQUENCE</scope>
    <source>
        <strain evidence="3">CBS 101060</strain>
    </source>
</reference>
<feature type="compositionally biased region" description="Basic and acidic residues" evidence="1">
    <location>
        <begin position="217"/>
        <end position="228"/>
    </location>
</feature>
<accession>A0A9P4S7Q0</accession>
<dbReference type="PROSITE" id="PS50304">
    <property type="entry name" value="TUDOR"/>
    <property type="match status" value="1"/>
</dbReference>
<keyword evidence="4" id="KW-1185">Reference proteome</keyword>
<gene>
    <name evidence="3" type="ORF">M501DRAFT_1018008</name>
</gene>
<evidence type="ECO:0000313" key="4">
    <source>
        <dbReference type="Proteomes" id="UP000799429"/>
    </source>
</evidence>
<comment type="caution">
    <text evidence="3">The sequence shown here is derived from an EMBL/GenBank/DDBJ whole genome shotgun (WGS) entry which is preliminary data.</text>
</comment>
<name>A0A9P4S7Q0_9PEZI</name>
<feature type="region of interest" description="Disordered" evidence="1">
    <location>
        <begin position="172"/>
        <end position="235"/>
    </location>
</feature>
<dbReference type="Proteomes" id="UP000799429">
    <property type="component" value="Unassembled WGS sequence"/>
</dbReference>
<sequence length="281" mass="31113">MAAAEVKRIERDIAQQDLEHDQYSEQLSSVVNSLATQPDNEAFIGLKQDIEALLALNREHVEELKQELEAAKAKLPAPAPEKWDRSKHPAFQPGFQRVGSNATPTAEQPQEEAPTTFNVNDTVMARWITGDKAWYPAKITSKTGSDLDPVYIVVFTGYGNYETVRKADIKTKSAKPHDNLPTAVAKPTSTSNVAEGSKTALNKVDPSGKPIKKKKSNKDNEAGRKKWQEFQNTAKSKNWIAKKDGDLITATRKDTGDGFSANKQKGTNRVRHVFGKLDEDL</sequence>
<feature type="region of interest" description="Disordered" evidence="1">
    <location>
        <begin position="73"/>
        <end position="113"/>
    </location>
</feature>
<dbReference type="EMBL" id="MU006099">
    <property type="protein sequence ID" value="KAF2837632.1"/>
    <property type="molecule type" value="Genomic_DNA"/>
</dbReference>
<proteinExistence type="predicted"/>
<feature type="compositionally biased region" description="Polar residues" evidence="1">
    <location>
        <begin position="98"/>
        <end position="113"/>
    </location>
</feature>
<dbReference type="Gene3D" id="2.30.30.140">
    <property type="match status" value="1"/>
</dbReference>
<protein>
    <recommendedName>
        <fullName evidence="2">Tudor domain-containing protein</fullName>
    </recommendedName>
</protein>
<organism evidence="3 4">
    <name type="scientific">Patellaria atrata CBS 101060</name>
    <dbReference type="NCBI Taxonomy" id="1346257"/>
    <lineage>
        <taxon>Eukaryota</taxon>
        <taxon>Fungi</taxon>
        <taxon>Dikarya</taxon>
        <taxon>Ascomycota</taxon>
        <taxon>Pezizomycotina</taxon>
        <taxon>Dothideomycetes</taxon>
        <taxon>Dothideomycetes incertae sedis</taxon>
        <taxon>Patellariales</taxon>
        <taxon>Patellariaceae</taxon>
        <taxon>Patellaria</taxon>
    </lineage>
</organism>
<dbReference type="InterPro" id="IPR002999">
    <property type="entry name" value="Tudor"/>
</dbReference>
<evidence type="ECO:0000256" key="1">
    <source>
        <dbReference type="SAM" id="MobiDB-lite"/>
    </source>
</evidence>